<keyword evidence="7" id="KW-0175">Coiled coil</keyword>
<dbReference type="EMBL" id="ML978742">
    <property type="protein sequence ID" value="KAF2084345.1"/>
    <property type="molecule type" value="Genomic_DNA"/>
</dbReference>
<feature type="coiled-coil region" evidence="7">
    <location>
        <begin position="590"/>
        <end position="617"/>
    </location>
</feature>
<gene>
    <name evidence="12" type="ORF">K490DRAFT_49259</name>
</gene>
<dbReference type="InterPro" id="IPR051346">
    <property type="entry name" value="OTU_Deubiquitinase"/>
</dbReference>
<feature type="domain" description="DUF3638" evidence="9">
    <location>
        <begin position="2038"/>
        <end position="2265"/>
    </location>
</feature>
<keyword evidence="13" id="KW-1185">Reference proteome</keyword>
<proteinExistence type="predicted"/>
<dbReference type="EC" id="3.4.19.12" evidence="2"/>
<keyword evidence="3" id="KW-0645">Protease</keyword>
<feature type="domain" description="DUF6606" evidence="11">
    <location>
        <begin position="15"/>
        <end position="289"/>
    </location>
</feature>
<feature type="compositionally biased region" description="Acidic residues" evidence="8">
    <location>
        <begin position="3168"/>
        <end position="3180"/>
    </location>
</feature>
<keyword evidence="5" id="KW-0378">Hydrolase</keyword>
<name>A0A9P4LSA4_9PEZI</name>
<evidence type="ECO:0000256" key="3">
    <source>
        <dbReference type="ARBA" id="ARBA00022670"/>
    </source>
</evidence>
<dbReference type="Pfam" id="PF12340">
    <property type="entry name" value="DUF3638"/>
    <property type="match status" value="1"/>
</dbReference>
<feature type="compositionally biased region" description="Polar residues" evidence="8">
    <location>
        <begin position="1859"/>
        <end position="1879"/>
    </location>
</feature>
<evidence type="ECO:0000256" key="6">
    <source>
        <dbReference type="ARBA" id="ARBA00022807"/>
    </source>
</evidence>
<dbReference type="PANTHER" id="PTHR13367">
    <property type="entry name" value="UBIQUITIN THIOESTERASE"/>
    <property type="match status" value="1"/>
</dbReference>
<accession>A0A9P4LSA4</accession>
<evidence type="ECO:0000256" key="4">
    <source>
        <dbReference type="ARBA" id="ARBA00022786"/>
    </source>
</evidence>
<organism evidence="12 13">
    <name type="scientific">Saccharata proteae CBS 121410</name>
    <dbReference type="NCBI Taxonomy" id="1314787"/>
    <lineage>
        <taxon>Eukaryota</taxon>
        <taxon>Fungi</taxon>
        <taxon>Dikarya</taxon>
        <taxon>Ascomycota</taxon>
        <taxon>Pezizomycotina</taxon>
        <taxon>Dothideomycetes</taxon>
        <taxon>Dothideomycetes incertae sedis</taxon>
        <taxon>Botryosphaeriales</taxon>
        <taxon>Saccharataceae</taxon>
        <taxon>Saccharata</taxon>
    </lineage>
</organism>
<dbReference type="InterPro" id="IPR046541">
    <property type="entry name" value="DUF6606"/>
</dbReference>
<dbReference type="Pfam" id="PF20255">
    <property type="entry name" value="DUF6606"/>
    <property type="match status" value="1"/>
</dbReference>
<evidence type="ECO:0000313" key="13">
    <source>
        <dbReference type="Proteomes" id="UP000799776"/>
    </source>
</evidence>
<evidence type="ECO:0000256" key="2">
    <source>
        <dbReference type="ARBA" id="ARBA00012759"/>
    </source>
</evidence>
<dbReference type="PANTHER" id="PTHR13367:SF32">
    <property type="entry name" value="DUF6606 DOMAIN-CONTAINING PROTEIN"/>
    <property type="match status" value="1"/>
</dbReference>
<feature type="region of interest" description="Disordered" evidence="8">
    <location>
        <begin position="1855"/>
        <end position="1885"/>
    </location>
</feature>
<evidence type="ECO:0000259" key="11">
    <source>
        <dbReference type="Pfam" id="PF20255"/>
    </source>
</evidence>
<keyword evidence="6" id="KW-0788">Thiol protease</keyword>
<keyword evidence="4" id="KW-0833">Ubl conjugation pathway</keyword>
<dbReference type="Proteomes" id="UP000799776">
    <property type="component" value="Unassembled WGS sequence"/>
</dbReference>
<dbReference type="OrthoDB" id="3182339at2759"/>
<dbReference type="InterPro" id="IPR022099">
    <property type="entry name" value="DUF3638"/>
</dbReference>
<comment type="caution">
    <text evidence="12">The sequence shown here is derived from an EMBL/GenBank/DDBJ whole genome shotgun (WGS) entry which is preliminary data.</text>
</comment>
<evidence type="ECO:0000256" key="7">
    <source>
        <dbReference type="SAM" id="Coils"/>
    </source>
</evidence>
<sequence length="3199" mass="361981">MANEALPPPALIQHLFNHLAMPPRLPAKCESHTSQLENAIIQRLIHAVRTFRELSGKALDESSQTRVDIVCRALRTCGDLHENGLLSRDDIVSAVSSMEPEHLIILHLSAQNAGLTIRRSADGNRAICEAFEISPVSAAVLASKGPLKMHFPGNSSSIPWREFVDASFLDNFALFIEQAHSESIKRFAAVSHKASAKAFESRDTVDPALITQLLMSLLQANGALDSSPVLQKRVRDEVLWTDGAERPWRRLPFWLLLRVSVQRHFCHLLGGEKGQVLYKFFICIVLAQLSDDVVRLDLPDPEMIDHLNKKLSRRLSKLELEKKVSSPGLLSTYEDLFTSFKALFHTTLTRAQQRIDDIWRYHKMSIKKSIPKLPFRAPEEDMALSLGNSSKYLHEAMAAASGFSTNNETGKMESSHQPMMFASDELNSRYIALAELERNVPAFLAMVARSEDSSCGQCEAVATHIKHYIDTVNDSYSRNPTQSSVMILTILELWISMDQSAQKAFGLLSSYSPGLVPEILDVLQLQTFDEMARLRKVQTYIHNRNRLCHGSQTTIFADPAPGCFAEKFFDSSPHLQALYQKISIADSDAKAQKAKELQRLHRRYQRLIREMAETSCSYHLDAFGVMFHDEGSCRKCILHRNADRMKIDTYESLLPTDVPTAKAVVFELSCPSAFAAYRDSTWLVLGILACPQDARRYHPAPKLGILEYTKLSQFHEGGNPSVTLALTKKSFLSTHYSSVKIPVELEQVCLSNGLRLKMFDGESKTWTGDMETKPTFAHHLAIQLPSSNPFASRLRSADFGADSPGLSSAQIIANQTKCPTGINVHEYLAIQSLFCGPYRFWPSLLVELAASNINFSSEASAVIIPYLVSKVGPQDEGNFAVLGIRHSFLHDISFTSRLAEQIHLRLDAISRNWRELHCMEICISIARKLHSVSCCSESVAQSKALLVKARSISYGWLTKLRSEIHSIGTELADESHTRAKFAVRAALLVRKSCILEVKEGIHLNPEALRLFISAGLILQENCNNKPTTLKALDRAAMIEDIKLTYGAREELRKSVLENSHVLTKAINSVWSADERPLPENPPKWHFLEPPHEDWLQTEMTSASDASSQIIQYHLLHGYLLVNGNPLSRLPERFKEALASIAGNHAFFSYPSELPGMSYRLAFEIEGHLVHVGIRDGRTIIRATRFDRDTNRFNILELIPGEVFLNGPDADLPAPLIQDCTHWLNLETGILEIRQKPYYWKSNLERFWTIDFPRRQCFRRNSRLVNPQSPVARAIMSIFAHFENSRELCIWQTWKGNMFVELKRLELLFQVKYGSLHCRELAAYIHEDQDAGTWYGLKSMLVLRDDRNPRQRSIIVPVPAGPLHYRRDRIHVDIEVTPQGLYGRFHINHVLGRLECPAEPRLLFLKAQLHAYTSFLLPDALTGRTGTEEALQLLRSGACQPWSPIGMNPYISMNSIARLTPKRVYYPSDAKVMEQVTWNDALTVCIQHADFAQAISRIVTQSEQLRAFYPDSQELLPLESSGEDHLLERYSYRQHMYRPSDLRSYRASPFTSTKYESRDRMTSSRACIQVGQAVRSVKNWSVSVLLGHGISTIIEHWPIIGGFDRTFDHILLSDRLSVDMPSEFGALVNLCRHSRGEEEKAKLMFLVACMAFPESADMSLIRILIAIATNDKLKALRPPSWPSYEHFHPYQMPQKSSLVQIMKSCAEPYGADVRDELVSYLSRKDRKKLESQRFAHEDKVEHQCKKLADCLLSQWPCQEPLIDSFETSGVPLLIDVDSAMDLIRPEWLRLFQNFQLSGYISEVEDILRREHVQKGMLGMTINDTLHIDNREGLPTRTLREDLPDLRELVETSKIPPNFLIPTSQSLTKPKSNREGTSSQPHESKEIKELEDIISGNLSSDNKIRKSYAQDLEASVAALKRVKIDYKPRVQALGNYSLSQQIQVAQMGVKSRLCNLNAIYAQDPRHQWLQHSNLWPRTTLLDLLAVLRSSSACNLDTHMKAALVDLGVSITVLQRLLRLEDASRKQQAPRLASEQANEGHINWNPLEHPDWLLLEVDANFLIRPKQIDVAHSTISPMSGQNSVLQMNMGEGRLARKSSCVIPMVAAALADTTQLVRIIVPKALLQQMAPLLQSALGGLLDRTVKHVPFSRRTPTSHDCIQTYYRIHTDLLKSRGIVLALPEHILSFKLSGQQRMLDDRVPEAVPILRISDWFSKRCRDIIDESDFILAVRTQLIYPSGSQTTVDGHPHRWEAVESVLRLVQRSLWNLKAKHPKSIEIVQRVQDRFPFVYFLRKDAEDALLKTLTEDVCSGRSGVLPAEDMTQSEKQTIKQFISQSDPPEDTLKRVQRLFPDSTHLRKVLYLLRGLLVHRLLVMCLQKRWNVQYGLHPDRDPIAVPFQFKGVPSDQSEWGHPDVAIMLTALSFYYGGINFSQFRQSLQHVLRSSDPAAEFDRWTVNSSTLPHSSRDWTQINLDDEPQCTEVWNHLRFNMDVIDHYMNHFVYPRHAKQFTAKLQTSGWDIPLFAINLDAVTQDRPRRALTTGFSGTNDNRTMLPLTIRQHDLAVLSHTNAEVLTYLLLPRSRGYKIAANSSGMRMSELDLLRELKDAGIRMLIDAGAQVLERDNESLARDWLSVDGDARAAVYFSKSNQAMVIYRSGRPVPLLASTFANDLSRCVVYLDEAHTRGTDLKMPSSARGALTLGPGLTKDSLVQGKYNGSKSDNHPAAMRLRQLATTQSVMFFAPPEVHQSILDVQNKPSDAKLDSHDVICWLLYQTCSHIEQLQPLYYSQGMDYCRRKQASLDYPDTIFDSKQRKAYLGTIRQVEKQSLAELYFPKVRDKDSAASTTFTSTDLKDFSRELTKKIRAFQDSGIAVHGSALQEVEQEREVAIEVETVREVQEPVHYTALHFRELHHDIVTFVTKGRLHAGSAAYDHAFSVMGRTSLGLKYGIAASAFNSKLFVSSEFPKTILLVQDRPNDSFQRQVNWILWNGRLQTALIVTPEEAECIIPIIKSLDNPPTNLLTYSAPVTKKMRIFNNLNFFALPALPVNWYAPRWLKRDLSIFAGGLYFSYEEYSVLCAYLGIEKDITMSEEGETAEKSHVFTAKPLTFLHEWVALKRKGQGFTHTPMGQLCEGKRLPESHPLFVDAEPHIDYSHSVPGIRNEGQPTAALSDSEHDEFEDEADGESDAGLLDDGGEDSVWAQEGT</sequence>
<protein>
    <recommendedName>
        <fullName evidence="2">ubiquitinyl hydrolase 1</fullName>
        <ecNumber evidence="2">3.4.19.12</ecNumber>
    </recommendedName>
</protein>
<evidence type="ECO:0000259" key="10">
    <source>
        <dbReference type="Pfam" id="PF12359"/>
    </source>
</evidence>
<comment type="catalytic activity">
    <reaction evidence="1">
        <text>Thiol-dependent hydrolysis of ester, thioester, amide, peptide and isopeptide bonds formed by the C-terminal Gly of ubiquitin (a 76-residue protein attached to proteins as an intracellular targeting signal).</text>
        <dbReference type="EC" id="3.4.19.12"/>
    </reaction>
</comment>
<dbReference type="InterPro" id="IPR022105">
    <property type="entry name" value="DUF3645"/>
</dbReference>
<feature type="domain" description="DUF3645" evidence="10">
    <location>
        <begin position="2384"/>
        <end position="2416"/>
    </location>
</feature>
<feature type="region of interest" description="Disordered" evidence="8">
    <location>
        <begin position="3149"/>
        <end position="3199"/>
    </location>
</feature>
<evidence type="ECO:0000256" key="1">
    <source>
        <dbReference type="ARBA" id="ARBA00000707"/>
    </source>
</evidence>
<dbReference type="Pfam" id="PF12359">
    <property type="entry name" value="DUF3645"/>
    <property type="match status" value="1"/>
</dbReference>
<evidence type="ECO:0000313" key="12">
    <source>
        <dbReference type="EMBL" id="KAF2084345.1"/>
    </source>
</evidence>
<evidence type="ECO:0000256" key="5">
    <source>
        <dbReference type="ARBA" id="ARBA00022801"/>
    </source>
</evidence>
<dbReference type="GO" id="GO:0006508">
    <property type="term" value="P:proteolysis"/>
    <property type="evidence" value="ECO:0007669"/>
    <property type="project" value="UniProtKB-KW"/>
</dbReference>
<dbReference type="GO" id="GO:0004843">
    <property type="term" value="F:cysteine-type deubiquitinase activity"/>
    <property type="evidence" value="ECO:0007669"/>
    <property type="project" value="UniProtKB-EC"/>
</dbReference>
<reference evidence="12" key="1">
    <citation type="journal article" date="2020" name="Stud. Mycol.">
        <title>101 Dothideomycetes genomes: a test case for predicting lifestyles and emergence of pathogens.</title>
        <authorList>
            <person name="Haridas S."/>
            <person name="Albert R."/>
            <person name="Binder M."/>
            <person name="Bloem J."/>
            <person name="Labutti K."/>
            <person name="Salamov A."/>
            <person name="Andreopoulos B."/>
            <person name="Baker S."/>
            <person name="Barry K."/>
            <person name="Bills G."/>
            <person name="Bluhm B."/>
            <person name="Cannon C."/>
            <person name="Castanera R."/>
            <person name="Culley D."/>
            <person name="Daum C."/>
            <person name="Ezra D."/>
            <person name="Gonzalez J."/>
            <person name="Henrissat B."/>
            <person name="Kuo A."/>
            <person name="Liang C."/>
            <person name="Lipzen A."/>
            <person name="Lutzoni F."/>
            <person name="Magnuson J."/>
            <person name="Mondo S."/>
            <person name="Nolan M."/>
            <person name="Ohm R."/>
            <person name="Pangilinan J."/>
            <person name="Park H.-J."/>
            <person name="Ramirez L."/>
            <person name="Alfaro M."/>
            <person name="Sun H."/>
            <person name="Tritt A."/>
            <person name="Yoshinaga Y."/>
            <person name="Zwiers L.-H."/>
            <person name="Turgeon B."/>
            <person name="Goodwin S."/>
            <person name="Spatafora J."/>
            <person name="Crous P."/>
            <person name="Grigoriev I."/>
        </authorList>
    </citation>
    <scope>NUCLEOTIDE SEQUENCE</scope>
    <source>
        <strain evidence="12">CBS 121410</strain>
    </source>
</reference>
<evidence type="ECO:0000259" key="9">
    <source>
        <dbReference type="Pfam" id="PF12340"/>
    </source>
</evidence>
<evidence type="ECO:0000256" key="8">
    <source>
        <dbReference type="SAM" id="MobiDB-lite"/>
    </source>
</evidence>